<gene>
    <name evidence="4" type="ORF">N0V93_000762</name>
</gene>
<protein>
    <submittedName>
        <fullName evidence="4">Uncharacterized protein</fullName>
    </submittedName>
</protein>
<comment type="similarity">
    <text evidence="1">Belongs to the glycosyltransferase 32 family.</text>
</comment>
<feature type="region of interest" description="Disordered" evidence="2">
    <location>
        <begin position="425"/>
        <end position="484"/>
    </location>
</feature>
<evidence type="ECO:0000256" key="1">
    <source>
        <dbReference type="ARBA" id="ARBA00009003"/>
    </source>
</evidence>
<keyword evidence="3" id="KW-1133">Transmembrane helix</keyword>
<dbReference type="FunFam" id="3.90.550.20:FF:000004">
    <property type="entry name" value="Glycosyltransferase family 32 protein"/>
    <property type="match status" value="1"/>
</dbReference>
<dbReference type="SUPFAM" id="SSF53448">
    <property type="entry name" value="Nucleotide-diphospho-sugar transferases"/>
    <property type="match status" value="1"/>
</dbReference>
<dbReference type="PANTHER" id="PTHR31834:SF8">
    <property type="entry name" value="TRANSFERASE, PUTATIVE (AFU_ORTHOLOGUE AFUA_6G14040)-RELATED"/>
    <property type="match status" value="1"/>
</dbReference>
<keyword evidence="3" id="KW-0472">Membrane</keyword>
<proteinExistence type="inferred from homology"/>
<evidence type="ECO:0000313" key="5">
    <source>
        <dbReference type="Proteomes" id="UP001140453"/>
    </source>
</evidence>
<dbReference type="Pfam" id="PF04488">
    <property type="entry name" value="Gly_transf_sug"/>
    <property type="match status" value="1"/>
</dbReference>
<evidence type="ECO:0000313" key="4">
    <source>
        <dbReference type="EMBL" id="KAJ4396542.1"/>
    </source>
</evidence>
<keyword evidence="5" id="KW-1185">Reference proteome</keyword>
<dbReference type="OrthoDB" id="409543at2759"/>
<feature type="compositionally biased region" description="Basic and acidic residues" evidence="2">
    <location>
        <begin position="425"/>
        <end position="477"/>
    </location>
</feature>
<dbReference type="GO" id="GO:0000136">
    <property type="term" value="C:mannan polymerase complex"/>
    <property type="evidence" value="ECO:0007669"/>
    <property type="project" value="TreeGrafter"/>
</dbReference>
<name>A0A9W9D0J2_9PEZI</name>
<accession>A0A9W9D0J2</accession>
<feature type="transmembrane region" description="Helical" evidence="3">
    <location>
        <begin position="34"/>
        <end position="53"/>
    </location>
</feature>
<dbReference type="PANTHER" id="PTHR31834">
    <property type="entry name" value="INITIATION-SPECIFIC ALPHA-1,6-MANNOSYLTRANSFERASE"/>
    <property type="match status" value="1"/>
</dbReference>
<dbReference type="AlphaFoldDB" id="A0A9W9D0J2"/>
<sequence length="529" mass="61317">MLNIASFSLGSPLASPRLNGQFRNSMRSSTIRKWLPVLACVCFVFVLTQFVFLDGRSGEQKQHVQAIQHVHNHINPPSLPYGNEFPQTRSSPEIKRTEFPPKIWQTWKVDPLHFEERDIEQARSWTEKNPDWRYEVLTDGNDLRYVEYHYGPEGFNRPDIVAFYRDVKAAIIKADLLRYLIMYAEGGVYADIDVEAMKPMSKFIPERYDHKDINMVIGVEIDEPEWKDHPILGPKSRSFCQWTFMCKPQLPVMMRLVENIMAWLVDVAQNQSVPLGEVVLDFDEVISGTGPSAFTKAIIAQLNEDRLLESNAEGKQAAEITWDTFHDLDESKLVDHVLVLNVEAFAAGQGHSDSGTHDTRHSLVRHHYHASNWPSRHPRYKHPAFGQVEDCNWNKECVHKWDEDVARFKTLSKEDQDRLIADKEREIAEQEAEERRIQEEEEARAREEEDARRREEEERIRLEDEARKAEETQKAQEEAQIPPSSGGSVFYHWFGYIVFFSCIIYIIMANGGLERRRGPTLPMAEPLKV</sequence>
<feature type="transmembrane region" description="Helical" evidence="3">
    <location>
        <begin position="490"/>
        <end position="508"/>
    </location>
</feature>
<dbReference type="Gene3D" id="3.90.550.20">
    <property type="match status" value="1"/>
</dbReference>
<dbReference type="InterPro" id="IPR029044">
    <property type="entry name" value="Nucleotide-diphossugar_trans"/>
</dbReference>
<dbReference type="InterPro" id="IPR007577">
    <property type="entry name" value="GlycoTrfase_DXD_sugar-bd_CS"/>
</dbReference>
<reference evidence="4" key="1">
    <citation type="submission" date="2022-10" db="EMBL/GenBank/DDBJ databases">
        <title>Tapping the CABI collections for fungal endophytes: first genome assemblies for Collariella, Neodidymelliopsis, Ascochyta clinopodiicola, Didymella pomorum, Didymosphaeria variabile, Neocosmospora piperis and Neocucurbitaria cava.</title>
        <authorList>
            <person name="Hill R."/>
        </authorList>
    </citation>
    <scope>NUCLEOTIDE SEQUENCE</scope>
    <source>
        <strain evidence="4">IMI 355082</strain>
    </source>
</reference>
<comment type="caution">
    <text evidence="4">The sequence shown here is derived from an EMBL/GenBank/DDBJ whole genome shotgun (WGS) entry which is preliminary data.</text>
</comment>
<evidence type="ECO:0000256" key="3">
    <source>
        <dbReference type="SAM" id="Phobius"/>
    </source>
</evidence>
<dbReference type="GO" id="GO:0000009">
    <property type="term" value="F:alpha-1,6-mannosyltransferase activity"/>
    <property type="evidence" value="ECO:0007669"/>
    <property type="project" value="InterPro"/>
</dbReference>
<dbReference type="Proteomes" id="UP001140453">
    <property type="component" value="Unassembled WGS sequence"/>
</dbReference>
<dbReference type="EMBL" id="JAPEVB010000001">
    <property type="protein sequence ID" value="KAJ4396542.1"/>
    <property type="molecule type" value="Genomic_DNA"/>
</dbReference>
<dbReference type="GO" id="GO:0006487">
    <property type="term" value="P:protein N-linked glycosylation"/>
    <property type="evidence" value="ECO:0007669"/>
    <property type="project" value="TreeGrafter"/>
</dbReference>
<evidence type="ECO:0000256" key="2">
    <source>
        <dbReference type="SAM" id="MobiDB-lite"/>
    </source>
</evidence>
<organism evidence="4 5">
    <name type="scientific">Gnomoniopsis smithogilvyi</name>
    <dbReference type="NCBI Taxonomy" id="1191159"/>
    <lineage>
        <taxon>Eukaryota</taxon>
        <taxon>Fungi</taxon>
        <taxon>Dikarya</taxon>
        <taxon>Ascomycota</taxon>
        <taxon>Pezizomycotina</taxon>
        <taxon>Sordariomycetes</taxon>
        <taxon>Sordariomycetidae</taxon>
        <taxon>Diaporthales</taxon>
        <taxon>Gnomoniaceae</taxon>
        <taxon>Gnomoniopsis</taxon>
    </lineage>
</organism>
<keyword evidence="3" id="KW-0812">Transmembrane</keyword>
<dbReference type="InterPro" id="IPR039367">
    <property type="entry name" value="Och1-like"/>
</dbReference>